<evidence type="ECO:0000256" key="4">
    <source>
        <dbReference type="ARBA" id="ARBA00022692"/>
    </source>
</evidence>
<dbReference type="GO" id="GO:0005267">
    <property type="term" value="F:potassium channel activity"/>
    <property type="evidence" value="ECO:0007669"/>
    <property type="project" value="UniProtKB-KW"/>
</dbReference>
<feature type="domain" description="RCK N-terminal" evidence="16">
    <location>
        <begin position="788"/>
        <end position="902"/>
    </location>
</feature>
<reference evidence="17 18" key="1">
    <citation type="journal article" date="2023" name="Nat. Commun.">
        <title>Origin of minicircular mitochondrial genomes in red algae.</title>
        <authorList>
            <person name="Lee Y."/>
            <person name="Cho C.H."/>
            <person name="Lee Y.M."/>
            <person name="Park S.I."/>
            <person name="Yang J.H."/>
            <person name="West J.A."/>
            <person name="Bhattacharya D."/>
            <person name="Yoon H.S."/>
        </authorList>
    </citation>
    <scope>NUCLEOTIDE SEQUENCE [LARGE SCALE GENOMIC DNA]</scope>
    <source>
        <strain evidence="17 18">CCMP1338</strain>
        <tissue evidence="17">Whole cell</tissue>
    </source>
</reference>
<protein>
    <recommendedName>
        <fullName evidence="19">Potassium channel domain-containing protein</fullName>
    </recommendedName>
</protein>
<feature type="compositionally biased region" description="Basic residues" evidence="12">
    <location>
        <begin position="732"/>
        <end position="741"/>
    </location>
</feature>
<evidence type="ECO:0000256" key="5">
    <source>
        <dbReference type="ARBA" id="ARBA00022826"/>
    </source>
</evidence>
<evidence type="ECO:0000259" key="14">
    <source>
        <dbReference type="Pfam" id="PF03493"/>
    </source>
</evidence>
<accession>A0AAV8V441</accession>
<dbReference type="Proteomes" id="UP001157974">
    <property type="component" value="Unassembled WGS sequence"/>
</dbReference>
<feature type="transmembrane region" description="Helical" evidence="13">
    <location>
        <begin position="91"/>
        <end position="112"/>
    </location>
</feature>
<evidence type="ECO:0000313" key="18">
    <source>
        <dbReference type="Proteomes" id="UP001157974"/>
    </source>
</evidence>
<dbReference type="SUPFAM" id="SSF81324">
    <property type="entry name" value="Voltage-gated potassium channels"/>
    <property type="match status" value="1"/>
</dbReference>
<dbReference type="PANTHER" id="PTHR10027:SF10">
    <property type="entry name" value="SLOWPOKE 2, ISOFORM D"/>
    <property type="match status" value="1"/>
</dbReference>
<keyword evidence="4 13" id="KW-0812">Transmembrane</keyword>
<dbReference type="AlphaFoldDB" id="A0AAV8V441"/>
<feature type="transmembrane region" description="Helical" evidence="13">
    <location>
        <begin position="212"/>
        <end position="236"/>
    </location>
</feature>
<dbReference type="Gene3D" id="1.10.287.70">
    <property type="match status" value="1"/>
</dbReference>
<dbReference type="Pfam" id="PF03493">
    <property type="entry name" value="BK_channel_a"/>
    <property type="match status" value="1"/>
</dbReference>
<feature type="compositionally biased region" description="Polar residues" evidence="12">
    <location>
        <begin position="665"/>
        <end position="684"/>
    </location>
</feature>
<feature type="transmembrane region" description="Helical" evidence="13">
    <location>
        <begin position="20"/>
        <end position="42"/>
    </location>
</feature>
<comment type="caution">
    <text evidence="17">The sequence shown here is derived from an EMBL/GenBank/DDBJ whole genome shotgun (WGS) entry which is preliminary data.</text>
</comment>
<evidence type="ECO:0008006" key="19">
    <source>
        <dbReference type="Google" id="ProtNLM"/>
    </source>
</evidence>
<keyword evidence="2" id="KW-0813">Transport</keyword>
<keyword evidence="6" id="KW-0630">Potassium</keyword>
<dbReference type="InterPro" id="IPR013099">
    <property type="entry name" value="K_chnl_dom"/>
</dbReference>
<dbReference type="InterPro" id="IPR003148">
    <property type="entry name" value="RCK_N"/>
</dbReference>
<evidence type="ECO:0000259" key="15">
    <source>
        <dbReference type="Pfam" id="PF07885"/>
    </source>
</evidence>
<evidence type="ECO:0000259" key="16">
    <source>
        <dbReference type="Pfam" id="PF22614"/>
    </source>
</evidence>
<evidence type="ECO:0000256" key="11">
    <source>
        <dbReference type="ARBA" id="ARBA00034430"/>
    </source>
</evidence>
<evidence type="ECO:0000256" key="2">
    <source>
        <dbReference type="ARBA" id="ARBA00022448"/>
    </source>
</evidence>
<name>A0AAV8V441_9RHOD</name>
<keyword evidence="18" id="KW-1185">Reference proteome</keyword>
<dbReference type="InterPro" id="IPR047871">
    <property type="entry name" value="K_chnl_Slo-like"/>
</dbReference>
<dbReference type="PANTHER" id="PTHR10027">
    <property type="entry name" value="CALCIUM-ACTIVATED POTASSIUM CHANNEL ALPHA CHAIN"/>
    <property type="match status" value="1"/>
</dbReference>
<evidence type="ECO:0000256" key="10">
    <source>
        <dbReference type="ARBA" id="ARBA00023303"/>
    </source>
</evidence>
<organism evidence="17 18">
    <name type="scientific">Rhodosorus marinus</name>
    <dbReference type="NCBI Taxonomy" id="101924"/>
    <lineage>
        <taxon>Eukaryota</taxon>
        <taxon>Rhodophyta</taxon>
        <taxon>Stylonematophyceae</taxon>
        <taxon>Stylonematales</taxon>
        <taxon>Stylonemataceae</taxon>
        <taxon>Rhodosorus</taxon>
    </lineage>
</organism>
<feature type="transmembrane region" description="Helical" evidence="13">
    <location>
        <begin position="124"/>
        <end position="141"/>
    </location>
</feature>
<feature type="transmembrane region" description="Helical" evidence="13">
    <location>
        <begin position="175"/>
        <end position="191"/>
    </location>
</feature>
<evidence type="ECO:0000256" key="8">
    <source>
        <dbReference type="ARBA" id="ARBA00023065"/>
    </source>
</evidence>
<feature type="region of interest" description="Disordered" evidence="12">
    <location>
        <begin position="717"/>
        <end position="743"/>
    </location>
</feature>
<dbReference type="EMBL" id="JAMWBK010000001">
    <property type="protein sequence ID" value="KAJ8908926.1"/>
    <property type="molecule type" value="Genomic_DNA"/>
</dbReference>
<evidence type="ECO:0000256" key="13">
    <source>
        <dbReference type="SAM" id="Phobius"/>
    </source>
</evidence>
<feature type="region of interest" description="Disordered" evidence="12">
    <location>
        <begin position="649"/>
        <end position="684"/>
    </location>
</feature>
<feature type="domain" description="RCK N-terminal" evidence="16">
    <location>
        <begin position="320"/>
        <end position="439"/>
    </location>
</feature>
<feature type="domain" description="Potassium channel" evidence="15">
    <location>
        <begin position="247"/>
        <end position="301"/>
    </location>
</feature>
<evidence type="ECO:0000256" key="12">
    <source>
        <dbReference type="SAM" id="MobiDB-lite"/>
    </source>
</evidence>
<dbReference type="GO" id="GO:0016020">
    <property type="term" value="C:membrane"/>
    <property type="evidence" value="ECO:0007669"/>
    <property type="project" value="UniProtKB-SubCell"/>
</dbReference>
<sequence>MASGAVKEYPPPHWDTVEDVAFWAIVSFLISLLITFEHYLLVKLGGVSGIVNQTLLATQSEQGRRNLMTRVGSAVRVFRANVAYLRKVQHVVFWHLAVVRALVSALVCGLYVYCTYLKRVPDMIVWTQTVVGFMFAAFHAFKIWTDDAPLLLVFSLTNVLECLTIASLLMSNQALWLNFNFFRAYHVWIIFEKTLKAPNVQRRFKFFISRQIVELVAQACMFLYIVASGLQLFELIGDPTESVRPDTFALTFVNSLYFSTVSALTVGYGDFVPRSTLGRFWVVGIVFLGAYLISVSVGQSLNAISAARRGAGRYFRNESARHIVVCGCVQWEYLKHFLAEFFGEEKNRDHRVVVICRDVNWTKDAWREFQVGLNIQSKQLLYLDGSTQTLAGLKRAEVATAEAVFVLARPHSSNPAQDDSEVTKHVLAIRNHNHSIRIYAMCILRDTVCAIEDVLEPEVPQHTETPHARSYNIQGLISGIDNLIEESAHDVEKIANCKRLLCMQNIETMFVAENVFCNGLSTLMVNGISRIHPAFKEDDKPWLHEYKVGAECDFHALPLPDNIDGHSYIELVMPLQDRGAVLMAVRVEHGDWDNCDLRTKFSIGMYGMFLTYHEVDALQDVLERVSSGFKPIARTLARSMASYRLRKDGQHLEPEDPGKPLLPQAGSSRGGSSQPPALDAEQSNSLTTKSVFEEGNSSGYSSDNSIDIGPSYAFGSPSLSPRELPGLPNRKVSARKKRRSSKALSIDVENNLYTKSPMASGSTRLQNALNPKETDFKIYRNTDLPVHLRRHLIVCLIGSVSLVHLERFISRLWRRRSGHKRNIPVVAVHRKFPDDFEQQMARYRGSLYLLEGSSQSIYTLQKAQFKSASSIVLLAMEEWQNQEDLDAKALFTVMTLDQLLPENSSTYVCSVVDAEDSIQLLRPPVKARRKGVQLGEIHHPMMLPKRGGVDFAAGPSRFEQGMPSQSTESMSGLGQKSSWMRSFNGTSIFDNLHRAKHMFTTNLREETGPKSSVRRRTAARAERARSHHKRHEGTLEGIRFASGEIFISTHVVSMMVRDYNMAGFIDFLFSRMVVDDQQIRAENNLWWRLIDVPEEWISGSTGTVIYRDAFVRLANINCVAVGLYRSGDAPVRIREESTNKPNWNRDTRFNDETRASSRGDVLFGLDSSQRRARNTGSSWILDGQISTLLGESVGIQSYICPTTGAEMEYREIYDGENSLPYVYTMPEPYTALSATDAIFVHCHPDLEVPTDWFRKPISPGLRNV</sequence>
<comment type="catalytic activity">
    <reaction evidence="11">
        <text>K(+)(in) = K(+)(out)</text>
        <dbReference type="Rhea" id="RHEA:29463"/>
        <dbReference type="ChEBI" id="CHEBI:29103"/>
    </reaction>
</comment>
<gene>
    <name evidence="17" type="ORF">NDN08_005626</name>
</gene>
<keyword evidence="3" id="KW-0633">Potassium transport</keyword>
<evidence type="ECO:0000256" key="9">
    <source>
        <dbReference type="ARBA" id="ARBA00023136"/>
    </source>
</evidence>
<keyword evidence="7 13" id="KW-1133">Transmembrane helix</keyword>
<dbReference type="Pfam" id="PF22614">
    <property type="entry name" value="Slo-like_RCK"/>
    <property type="match status" value="2"/>
</dbReference>
<evidence type="ECO:0000256" key="1">
    <source>
        <dbReference type="ARBA" id="ARBA00004141"/>
    </source>
</evidence>
<feature type="transmembrane region" description="Helical" evidence="13">
    <location>
        <begin position="248"/>
        <end position="268"/>
    </location>
</feature>
<feature type="transmembrane region" description="Helical" evidence="13">
    <location>
        <begin position="280"/>
        <end position="298"/>
    </location>
</feature>
<keyword evidence="5" id="KW-0631">Potassium channel</keyword>
<dbReference type="Gene3D" id="3.40.50.720">
    <property type="entry name" value="NAD(P)-binding Rossmann-like Domain"/>
    <property type="match status" value="2"/>
</dbReference>
<comment type="subcellular location">
    <subcellularLocation>
        <location evidence="1">Membrane</location>
        <topology evidence="1">Multi-pass membrane protein</topology>
    </subcellularLocation>
</comment>
<keyword evidence="10" id="KW-0407">Ion channel</keyword>
<proteinExistence type="predicted"/>
<feature type="transmembrane region" description="Helical" evidence="13">
    <location>
        <begin position="148"/>
        <end position="169"/>
    </location>
</feature>
<evidence type="ECO:0000256" key="7">
    <source>
        <dbReference type="ARBA" id="ARBA00022989"/>
    </source>
</evidence>
<evidence type="ECO:0000313" key="17">
    <source>
        <dbReference type="EMBL" id="KAJ8908926.1"/>
    </source>
</evidence>
<keyword evidence="8" id="KW-0406">Ion transport</keyword>
<dbReference type="Pfam" id="PF07885">
    <property type="entry name" value="Ion_trans_2"/>
    <property type="match status" value="1"/>
</dbReference>
<feature type="compositionally biased region" description="Basic and acidic residues" evidence="12">
    <location>
        <begin position="649"/>
        <end position="658"/>
    </location>
</feature>
<evidence type="ECO:0000256" key="3">
    <source>
        <dbReference type="ARBA" id="ARBA00022538"/>
    </source>
</evidence>
<dbReference type="InterPro" id="IPR003929">
    <property type="entry name" value="K_chnl_BK_asu"/>
</dbReference>
<keyword evidence="9 13" id="KW-0472">Membrane</keyword>
<evidence type="ECO:0000256" key="6">
    <source>
        <dbReference type="ARBA" id="ARBA00022958"/>
    </source>
</evidence>
<feature type="domain" description="Calcium-activated potassium channel BK alpha subunit" evidence="14">
    <location>
        <begin position="499"/>
        <end position="576"/>
    </location>
</feature>